<evidence type="ECO:0008006" key="3">
    <source>
        <dbReference type="Google" id="ProtNLM"/>
    </source>
</evidence>
<evidence type="ECO:0000313" key="2">
    <source>
        <dbReference type="Proteomes" id="UP000708208"/>
    </source>
</evidence>
<feature type="non-terminal residue" evidence="1">
    <location>
        <position position="1"/>
    </location>
</feature>
<comment type="caution">
    <text evidence="1">The sequence shown here is derived from an EMBL/GenBank/DDBJ whole genome shotgun (WGS) entry which is preliminary data.</text>
</comment>
<sequence length="80" mass="9431">MFERVFGKREFIARLFLYLFEMKFKAAEQDDLFSRLDKDSSQYMPPGMTAKLFFDSWTLKSGYPLVRVTKISNNVGFISQ</sequence>
<name>A0A8J2L690_9HEXA</name>
<accession>A0A8J2L690</accession>
<dbReference type="OrthoDB" id="510539at2759"/>
<evidence type="ECO:0000313" key="1">
    <source>
        <dbReference type="EMBL" id="CAG7827031.1"/>
    </source>
</evidence>
<dbReference type="EMBL" id="CAJVCH010541990">
    <property type="protein sequence ID" value="CAG7827031.1"/>
    <property type="molecule type" value="Genomic_DNA"/>
</dbReference>
<organism evidence="1 2">
    <name type="scientific">Allacma fusca</name>
    <dbReference type="NCBI Taxonomy" id="39272"/>
    <lineage>
        <taxon>Eukaryota</taxon>
        <taxon>Metazoa</taxon>
        <taxon>Ecdysozoa</taxon>
        <taxon>Arthropoda</taxon>
        <taxon>Hexapoda</taxon>
        <taxon>Collembola</taxon>
        <taxon>Symphypleona</taxon>
        <taxon>Sminthuridae</taxon>
        <taxon>Allacma</taxon>
    </lineage>
</organism>
<dbReference type="AlphaFoldDB" id="A0A8J2L690"/>
<reference evidence="1" key="1">
    <citation type="submission" date="2021-06" db="EMBL/GenBank/DDBJ databases">
        <authorList>
            <person name="Hodson N. C."/>
            <person name="Mongue J. A."/>
            <person name="Jaron S. K."/>
        </authorList>
    </citation>
    <scope>NUCLEOTIDE SEQUENCE</scope>
</reference>
<gene>
    <name evidence="1" type="ORF">AFUS01_LOCUS37042</name>
</gene>
<keyword evidence="2" id="KW-1185">Reference proteome</keyword>
<dbReference type="Proteomes" id="UP000708208">
    <property type="component" value="Unassembled WGS sequence"/>
</dbReference>
<protein>
    <recommendedName>
        <fullName evidence="3">Peptidase M1 membrane alanine aminopeptidase domain-containing protein</fullName>
    </recommendedName>
</protein>
<proteinExistence type="predicted"/>